<reference evidence="3 4" key="1">
    <citation type="journal article" date="2022" name="G3 (Bethesda)">
        <title>Whole-genome sequence and methylome profiling of the almond [Prunus dulcis (Mill.) D.A. Webb] cultivar 'Nonpareil'.</title>
        <authorList>
            <person name="D'Amico-Willman K.M."/>
            <person name="Ouma W.Z."/>
            <person name="Meulia T."/>
            <person name="Sideli G.M."/>
            <person name="Gradziel T.M."/>
            <person name="Fresnedo-Ramirez J."/>
        </authorList>
    </citation>
    <scope>NUCLEOTIDE SEQUENCE [LARGE SCALE GENOMIC DNA]</scope>
    <source>
        <strain evidence="3">Clone GOH B32 T37-40</strain>
    </source>
</reference>
<sequence>MSARRARTRGRSQRWGPNPPPPSPSPPPSPPVPSPPPSPPAGDNDLDMRHVLNQFTCTMATTLREGAIQKGNAYHWWQAVKRGYENPVAINWEEFQLVFSEQFYPPSYRHAKKSEFLYLKQGSMSVMEYEHKFNELSRFAPELVATEEDRCGRFEEGLWWEIQAVVTANTYPNMRGLAQAAERVSRKLSGSVGRRRRDTPGIGGPSQGPPKREGSSSSSTRGGWSGGQGPLQFSGNSGAGPVIACIVHLSCRLYDLFFAFSDFSAPQIRHRCSPYPHRSFDLPRARSSASTLVAH</sequence>
<evidence type="ECO:0000259" key="2">
    <source>
        <dbReference type="Pfam" id="PF03732"/>
    </source>
</evidence>
<feature type="region of interest" description="Disordered" evidence="1">
    <location>
        <begin position="186"/>
        <end position="232"/>
    </location>
</feature>
<evidence type="ECO:0000256" key="1">
    <source>
        <dbReference type="SAM" id="MobiDB-lite"/>
    </source>
</evidence>
<accession>A0AAD4W979</accession>
<proteinExistence type="predicted"/>
<name>A0AAD4W979_PRUDU</name>
<feature type="compositionally biased region" description="Basic residues" evidence="1">
    <location>
        <begin position="1"/>
        <end position="12"/>
    </location>
</feature>
<dbReference type="Proteomes" id="UP001054821">
    <property type="component" value="Chromosome 3"/>
</dbReference>
<dbReference type="Pfam" id="PF03732">
    <property type="entry name" value="Retrotrans_gag"/>
    <property type="match status" value="1"/>
</dbReference>
<dbReference type="EMBL" id="JAJFAZ020000003">
    <property type="protein sequence ID" value="KAI5338891.1"/>
    <property type="molecule type" value="Genomic_DNA"/>
</dbReference>
<organism evidence="3 4">
    <name type="scientific">Prunus dulcis</name>
    <name type="common">Almond</name>
    <name type="synonym">Amygdalus dulcis</name>
    <dbReference type="NCBI Taxonomy" id="3755"/>
    <lineage>
        <taxon>Eukaryota</taxon>
        <taxon>Viridiplantae</taxon>
        <taxon>Streptophyta</taxon>
        <taxon>Embryophyta</taxon>
        <taxon>Tracheophyta</taxon>
        <taxon>Spermatophyta</taxon>
        <taxon>Magnoliopsida</taxon>
        <taxon>eudicotyledons</taxon>
        <taxon>Gunneridae</taxon>
        <taxon>Pentapetalae</taxon>
        <taxon>rosids</taxon>
        <taxon>fabids</taxon>
        <taxon>Rosales</taxon>
        <taxon>Rosaceae</taxon>
        <taxon>Amygdaloideae</taxon>
        <taxon>Amygdaleae</taxon>
        <taxon>Prunus</taxon>
    </lineage>
</organism>
<keyword evidence="4" id="KW-1185">Reference proteome</keyword>
<feature type="region of interest" description="Disordered" evidence="1">
    <location>
        <begin position="1"/>
        <end position="47"/>
    </location>
</feature>
<evidence type="ECO:0000313" key="4">
    <source>
        <dbReference type="Proteomes" id="UP001054821"/>
    </source>
</evidence>
<feature type="compositionally biased region" description="Pro residues" evidence="1">
    <location>
        <begin position="17"/>
        <end position="40"/>
    </location>
</feature>
<dbReference type="PANTHER" id="PTHR34482">
    <property type="entry name" value="DNA DAMAGE-INDUCIBLE PROTEIN 1-LIKE"/>
    <property type="match status" value="1"/>
</dbReference>
<comment type="caution">
    <text evidence="3">The sequence shown here is derived from an EMBL/GenBank/DDBJ whole genome shotgun (WGS) entry which is preliminary data.</text>
</comment>
<feature type="domain" description="Retrotransposon gag" evidence="2">
    <location>
        <begin position="70"/>
        <end position="159"/>
    </location>
</feature>
<protein>
    <recommendedName>
        <fullName evidence="2">Retrotransposon gag domain-containing protein</fullName>
    </recommendedName>
</protein>
<dbReference type="PANTHER" id="PTHR34482:SF36">
    <property type="entry name" value="RETROTRANSPOSON GAG DOMAIN-CONTAINING PROTEIN"/>
    <property type="match status" value="1"/>
</dbReference>
<dbReference type="InterPro" id="IPR005162">
    <property type="entry name" value="Retrotrans_gag_dom"/>
</dbReference>
<evidence type="ECO:0000313" key="3">
    <source>
        <dbReference type="EMBL" id="KAI5338891.1"/>
    </source>
</evidence>
<dbReference type="AlphaFoldDB" id="A0AAD4W979"/>
<gene>
    <name evidence="3" type="ORF">L3X38_018163</name>
</gene>